<keyword evidence="2 3" id="KW-0067">ATP-binding</keyword>
<dbReference type="PROSITE" id="PS50067">
    <property type="entry name" value="KINESIN_MOTOR_2"/>
    <property type="match status" value="1"/>
</dbReference>
<feature type="binding site" evidence="3">
    <location>
        <begin position="330"/>
        <end position="337"/>
    </location>
    <ligand>
        <name>ATP</name>
        <dbReference type="ChEBI" id="CHEBI:30616"/>
    </ligand>
</feature>
<evidence type="ECO:0000313" key="6">
    <source>
        <dbReference type="EMBL" id="CAH3140516.1"/>
    </source>
</evidence>
<gene>
    <name evidence="6" type="ORF">PEVE_00041829</name>
</gene>
<dbReference type="PRINTS" id="PR00380">
    <property type="entry name" value="KINESINHEAVY"/>
</dbReference>
<feature type="region of interest" description="Disordered" evidence="4">
    <location>
        <begin position="688"/>
        <end position="707"/>
    </location>
</feature>
<feature type="region of interest" description="Disordered" evidence="4">
    <location>
        <begin position="1045"/>
        <end position="1097"/>
    </location>
</feature>
<name>A0ABN8PCJ5_9CNID</name>
<accession>A0ABN8PCJ5</accession>
<protein>
    <recommendedName>
        <fullName evidence="5">Kinesin motor domain-containing protein</fullName>
    </recommendedName>
</protein>
<dbReference type="InterPro" id="IPR019821">
    <property type="entry name" value="Kinesin_motor_CS"/>
</dbReference>
<feature type="region of interest" description="Disordered" evidence="4">
    <location>
        <begin position="618"/>
        <end position="674"/>
    </location>
</feature>
<feature type="compositionally biased region" description="Basic and acidic residues" evidence="4">
    <location>
        <begin position="37"/>
        <end position="52"/>
    </location>
</feature>
<dbReference type="Pfam" id="PF00225">
    <property type="entry name" value="Kinesin"/>
    <property type="match status" value="1"/>
</dbReference>
<dbReference type="EMBL" id="CALNXI010000802">
    <property type="protein sequence ID" value="CAH3140516.1"/>
    <property type="molecule type" value="Genomic_DNA"/>
</dbReference>
<dbReference type="SUPFAM" id="SSF52540">
    <property type="entry name" value="P-loop containing nucleoside triphosphate hydrolases"/>
    <property type="match status" value="1"/>
</dbReference>
<organism evidence="6 7">
    <name type="scientific">Porites evermanni</name>
    <dbReference type="NCBI Taxonomy" id="104178"/>
    <lineage>
        <taxon>Eukaryota</taxon>
        <taxon>Metazoa</taxon>
        <taxon>Cnidaria</taxon>
        <taxon>Anthozoa</taxon>
        <taxon>Hexacorallia</taxon>
        <taxon>Scleractinia</taxon>
        <taxon>Fungiina</taxon>
        <taxon>Poritidae</taxon>
        <taxon>Porites</taxon>
    </lineage>
</organism>
<feature type="region of interest" description="Disordered" evidence="4">
    <location>
        <begin position="1"/>
        <end position="106"/>
    </location>
</feature>
<feature type="domain" description="Kinesin motor" evidence="5">
    <location>
        <begin position="241"/>
        <end position="593"/>
    </location>
</feature>
<dbReference type="PANTHER" id="PTHR47117:SF5">
    <property type="entry name" value="KINESIN-LIKE PROTEIN KIF14"/>
    <property type="match status" value="1"/>
</dbReference>
<comment type="caution">
    <text evidence="6">The sequence shown here is derived from an EMBL/GenBank/DDBJ whole genome shotgun (WGS) entry which is preliminary data.</text>
</comment>
<evidence type="ECO:0000256" key="4">
    <source>
        <dbReference type="SAM" id="MobiDB-lite"/>
    </source>
</evidence>
<reference evidence="6 7" key="1">
    <citation type="submission" date="2022-05" db="EMBL/GenBank/DDBJ databases">
        <authorList>
            <consortium name="Genoscope - CEA"/>
            <person name="William W."/>
        </authorList>
    </citation>
    <scope>NUCLEOTIDE SEQUENCE [LARGE SCALE GENOMIC DNA]</scope>
</reference>
<dbReference type="SMART" id="SM00129">
    <property type="entry name" value="KISc"/>
    <property type="match status" value="1"/>
</dbReference>
<feature type="compositionally biased region" description="Basic and acidic residues" evidence="4">
    <location>
        <begin position="990"/>
        <end position="1000"/>
    </location>
</feature>
<feature type="compositionally biased region" description="Basic and acidic residues" evidence="4">
    <location>
        <begin position="642"/>
        <end position="654"/>
    </location>
</feature>
<dbReference type="InterPro" id="IPR036961">
    <property type="entry name" value="Kinesin_motor_dom_sf"/>
</dbReference>
<dbReference type="PROSITE" id="PS00411">
    <property type="entry name" value="KINESIN_MOTOR_1"/>
    <property type="match status" value="1"/>
</dbReference>
<evidence type="ECO:0000313" key="7">
    <source>
        <dbReference type="Proteomes" id="UP001159427"/>
    </source>
</evidence>
<sequence length="1510" mass="168867">MSTPTKARSKRALPSVPLERAASVDRIVTGTLKSARRKVDVQLEPKGADVTKYRSRSTSQPQQKSALNMNSKLRSEPFSRRNDLSSSESGSGNSSPYNSPRETRKATVAPMVAQIVDKFNNGSQETKSEERVDIKEESFGTEKKIARVLPMTPHFLDEHTTNEQPQSTKQSDIDSIADLKITNLQSMEKVNSHGDEKLKGSFIPPRKENVLGVIQPKMAGTPSSVTQTPYQPLADEAEGSSVRVGVRVRPFLPREENDPNVKNCISMKENKTVITSDAGMEYEFVYDYSIWSCDPKHPEFVGQEKLYKLMGQPLLNSAFEGYNTCLFAYGQTGSGKSYSIMGQGDELGILPRFCEELFERIKCWNELQFTVEISYFEIYNEKIHDLLAPSKKKDSKKTQLRVREHPILGPFVQDLSTYTASSYADVESWLAVGNSIRATAATGMNDKSSRSHSVFTMVMTQTKTEIFEDSETQMTTTSKINLIDLAGSERASQVLNDQVIKTQEIAALRLKEGGSINKSLHTLGKVISLLSDRETHTKKKLYIPYRDSTLTWLLKDSLGGNSKTTMIANISPANIYFSFFLELKAEIERLKLSEGNQEISARALAEVIDVQLEPTGADVTKYRSRSTSQPQQKSALNMNSKLRSEPLSRRKDLSSSESGSGNSSPYNSPRETRKAAVAPMVAQIIDKFNNGSQETRSEERLEVKEESFGTEKKIARVLPMTPHFLDEHTNEQPPSTKHSDIDSIANLKISNLQSMEKVSSHGDEKLKGSFIPSGKENVLDVIQPKLAGTPSSVTKTPYQPPADEAEGSSVRVALYVHPKNSNYLRSHLRAMTTLDHSRLGLENEFLENKSDRIFDVRQTKCSISQFFQNKYSEPSKHTWAFSKTVQKISKNPYTASRFSLLTSAKFSVSIKRVTLQHNKEFIAFIFYSMVLKRSSEIKIRLNNTKKGLTTIWSLEKFESSMEQMRELYQQRDNDSVSGESGDEFDPFNDPDDKWEKDFKLDSPSNRRISSLSSSGLSSRTRSSTGSKPQGFNTDKAESIFAKYRNQQNQSPSSDAPEVPSAETGTLSERPAEVLSSRPPVAPSSRRQSVTRRSGPSVPMLCRESMKNYVVSLKELSDPFNEPLFEKVFRSVKDLKSSVTAIRKTLQNNTAGGTGDLPKEAHQCCLSATFSLQLLIEQARIWGTLENQNNQFKDLGCLMIDTVKRLANCVTAIIETLEGSDSNLDELFTDFGEDVKHLVRHIAKMAVVSSQEEQLSTGDTLNSTDDDTELNKAFVEGQDMSMEISVRDSISAISEIQEHLQTDTLESFSSGVEREISDNVLDLVRTTGDFIHQSREVQMQLISTSSENSRKKESGRSRLNSVKNFVSSVNTLMQTTRDLASNVRQACEDMDLEKLVSLPEEITTSATNIVRQKSALIEAGYSAAVGRNQNILDEMEYLEKKCNDVELAAGDLRRTLTRFLFLSPPKSLQKKHTCRVLGTGDELSKDVTRTPLSARQETRSVRKLWSKESPI</sequence>
<feature type="compositionally biased region" description="Acidic residues" evidence="4">
    <location>
        <begin position="980"/>
        <end position="989"/>
    </location>
</feature>
<feature type="compositionally biased region" description="Polar residues" evidence="4">
    <location>
        <begin position="625"/>
        <end position="641"/>
    </location>
</feature>
<keyword evidence="7" id="KW-1185">Reference proteome</keyword>
<proteinExistence type="inferred from homology"/>
<comment type="similarity">
    <text evidence="3">Belongs to the TRAFAC class myosin-kinesin ATPase superfamily. Kinesin family.</text>
</comment>
<evidence type="ECO:0000256" key="2">
    <source>
        <dbReference type="ARBA" id="ARBA00022840"/>
    </source>
</evidence>
<evidence type="ECO:0000259" key="5">
    <source>
        <dbReference type="PROSITE" id="PS50067"/>
    </source>
</evidence>
<dbReference type="InterPro" id="IPR001752">
    <property type="entry name" value="Kinesin_motor_dom"/>
</dbReference>
<dbReference type="InterPro" id="IPR027417">
    <property type="entry name" value="P-loop_NTPase"/>
</dbReference>
<feature type="compositionally biased region" description="Low complexity" evidence="4">
    <location>
        <begin position="1073"/>
        <end position="1087"/>
    </location>
</feature>
<feature type="compositionally biased region" description="Low complexity" evidence="4">
    <location>
        <begin position="1009"/>
        <end position="1026"/>
    </location>
</feature>
<evidence type="ECO:0000256" key="3">
    <source>
        <dbReference type="PROSITE-ProRule" id="PRU00283"/>
    </source>
</evidence>
<feature type="compositionally biased region" description="Low complexity" evidence="4">
    <location>
        <begin position="655"/>
        <end position="669"/>
    </location>
</feature>
<feature type="compositionally biased region" description="Polar residues" evidence="4">
    <location>
        <begin position="56"/>
        <end position="72"/>
    </location>
</feature>
<dbReference type="Gene3D" id="3.40.850.10">
    <property type="entry name" value="Kinesin motor domain"/>
    <property type="match status" value="1"/>
</dbReference>
<keyword evidence="1 3" id="KW-0547">Nucleotide-binding</keyword>
<feature type="compositionally biased region" description="Basic and acidic residues" evidence="4">
    <location>
        <begin position="73"/>
        <end position="83"/>
    </location>
</feature>
<dbReference type="Proteomes" id="UP001159427">
    <property type="component" value="Unassembled WGS sequence"/>
</dbReference>
<keyword evidence="3" id="KW-0505">Motor protein</keyword>
<feature type="compositionally biased region" description="Low complexity" evidence="4">
    <location>
        <begin position="85"/>
        <end position="100"/>
    </location>
</feature>
<evidence type="ECO:0000256" key="1">
    <source>
        <dbReference type="ARBA" id="ARBA00022741"/>
    </source>
</evidence>
<feature type="compositionally biased region" description="Basic and acidic residues" evidence="4">
    <location>
        <begin position="695"/>
        <end position="707"/>
    </location>
</feature>
<dbReference type="PANTHER" id="PTHR47117">
    <property type="entry name" value="STAR-RELATED LIPID TRANSFER PROTEIN 9"/>
    <property type="match status" value="1"/>
</dbReference>
<feature type="region of interest" description="Disordered" evidence="4">
    <location>
        <begin position="968"/>
        <end position="1032"/>
    </location>
</feature>